<dbReference type="PIRSF" id="PIRSF001221">
    <property type="entry name" value="Amidase_fungi"/>
    <property type="match status" value="1"/>
</dbReference>
<evidence type="ECO:0000256" key="2">
    <source>
        <dbReference type="ARBA" id="ARBA00009199"/>
    </source>
</evidence>
<protein>
    <recommendedName>
        <fullName evidence="3">amidase</fullName>
        <ecNumber evidence="3">3.5.1.4</ecNumber>
    </recommendedName>
</protein>
<feature type="active site" description="Acyl-ester intermediate" evidence="5">
    <location>
        <position position="242"/>
    </location>
</feature>
<dbReference type="PANTHER" id="PTHR46072">
    <property type="entry name" value="AMIDASE-RELATED-RELATED"/>
    <property type="match status" value="1"/>
</dbReference>
<dbReference type="PROSITE" id="PS00571">
    <property type="entry name" value="AMIDASES"/>
    <property type="match status" value="1"/>
</dbReference>
<dbReference type="EC" id="3.5.1.4" evidence="3"/>
<reference evidence="7 8" key="1">
    <citation type="journal article" date="2016" name="Proc. Natl. Acad. Sci. U.S.A.">
        <title>Comparative genomics of biotechnologically important yeasts.</title>
        <authorList>
            <person name="Riley R."/>
            <person name="Haridas S."/>
            <person name="Wolfe K.H."/>
            <person name="Lopes M.R."/>
            <person name="Hittinger C.T."/>
            <person name="Goeker M."/>
            <person name="Salamov A.A."/>
            <person name="Wisecaver J.H."/>
            <person name="Long T.M."/>
            <person name="Calvey C.H."/>
            <person name="Aerts A.L."/>
            <person name="Barry K.W."/>
            <person name="Choi C."/>
            <person name="Clum A."/>
            <person name="Coughlan A.Y."/>
            <person name="Deshpande S."/>
            <person name="Douglass A.P."/>
            <person name="Hanson S.J."/>
            <person name="Klenk H.-P."/>
            <person name="LaButti K.M."/>
            <person name="Lapidus A."/>
            <person name="Lindquist E.A."/>
            <person name="Lipzen A.M."/>
            <person name="Meier-Kolthoff J.P."/>
            <person name="Ohm R.A."/>
            <person name="Otillar R.P."/>
            <person name="Pangilinan J.L."/>
            <person name="Peng Y."/>
            <person name="Rokas A."/>
            <person name="Rosa C.A."/>
            <person name="Scheuner C."/>
            <person name="Sibirny A.A."/>
            <person name="Slot J.C."/>
            <person name="Stielow J.B."/>
            <person name="Sun H."/>
            <person name="Kurtzman C.P."/>
            <person name="Blackwell M."/>
            <person name="Grigoriev I.V."/>
            <person name="Jeffries T.W."/>
        </authorList>
    </citation>
    <scope>NUCLEOTIDE SEQUENCE [LARGE SCALE GENOMIC DNA]</scope>
    <source>
        <strain evidence="8">ATCC 58044 / CBS 1984 / NCYC 433 / NRRL Y-366-8</strain>
    </source>
</reference>
<evidence type="ECO:0000256" key="4">
    <source>
        <dbReference type="ARBA" id="ARBA00022801"/>
    </source>
</evidence>
<evidence type="ECO:0000259" key="6">
    <source>
        <dbReference type="Pfam" id="PF01425"/>
    </source>
</evidence>
<name>A0A1E3NZG2_WICAA</name>
<dbReference type="Pfam" id="PF01425">
    <property type="entry name" value="Amidase"/>
    <property type="match status" value="1"/>
</dbReference>
<dbReference type="SUPFAM" id="SSF75304">
    <property type="entry name" value="Amidase signature (AS) enzymes"/>
    <property type="match status" value="1"/>
</dbReference>
<dbReference type="EMBL" id="KV454211">
    <property type="protein sequence ID" value="ODQ58579.1"/>
    <property type="molecule type" value="Genomic_DNA"/>
</dbReference>
<gene>
    <name evidence="7" type="ORF">WICANDRAFT_54529</name>
</gene>
<dbReference type="RefSeq" id="XP_019037786.1">
    <property type="nucleotide sequence ID" value="XM_019182740.1"/>
</dbReference>
<keyword evidence="8" id="KW-1185">Reference proteome</keyword>
<evidence type="ECO:0000313" key="8">
    <source>
        <dbReference type="Proteomes" id="UP000094112"/>
    </source>
</evidence>
<keyword evidence="4" id="KW-0378">Hydrolase</keyword>
<feature type="domain" description="Amidase" evidence="6">
    <location>
        <begin position="83"/>
        <end position="528"/>
    </location>
</feature>
<evidence type="ECO:0000256" key="3">
    <source>
        <dbReference type="ARBA" id="ARBA00012922"/>
    </source>
</evidence>
<dbReference type="AlphaFoldDB" id="A0A1E3NZG2"/>
<dbReference type="InterPro" id="IPR036928">
    <property type="entry name" value="AS_sf"/>
</dbReference>
<feature type="active site" description="Charge relay system" evidence="5">
    <location>
        <position position="218"/>
    </location>
</feature>
<feature type="active site" description="Charge relay system" evidence="5">
    <location>
        <position position="139"/>
    </location>
</feature>
<evidence type="ECO:0000313" key="7">
    <source>
        <dbReference type="EMBL" id="ODQ58579.1"/>
    </source>
</evidence>
<comment type="similarity">
    <text evidence="2">Belongs to the amidase family.</text>
</comment>
<dbReference type="GO" id="GO:0004040">
    <property type="term" value="F:amidase activity"/>
    <property type="evidence" value="ECO:0007669"/>
    <property type="project" value="UniProtKB-EC"/>
</dbReference>
<proteinExistence type="inferred from homology"/>
<sequence length="543" mass="60693">MTIDNSYETEWVPKITSYRQQLDSQLEPYKHLVKAIDPSKDQHFNAVQQQAKLLTPKELEITNYTAKELISKQLQNELTAVEIYNAFAKRGAIAHIFTNCAMELFFDEGLQRAKALDQYRETHNGELMGPLHGIPISLKELMKYGGKVTTAGYVCYLDNLISKAPRDESISIQILRKLGAVFYMRTSQPQSVMHLDTDNQIIGRTSNPFNYKISPGGSSGGESAAVALGSSVMGIGSDIGGSIRVPAAFCGLYGIRPTIRRVSGMNSLSGGAGQESILSSQGPLTRSIEDLEYYMDAYINKGKPWEYDPNIIPLNWRNDIKLDKETVTFGFIMTDTLVDPSDSIKRGLEFVQSKLSQYNDGQKCIVKIIKLDHDLMETAFKQNKQIYGTSKPVHDELFAKSGEPLLPLTKVFLDFANPMENDILTNNNVKEQTKFYFHNLMEDEGLDFIISPTYANVAEVPKNINHWFYSSMFNLIDFPNIIFGTGLTHDASIDLKGPGNVSDYNPSDYVNAPISLQLTGKRFDDEKLVQGVKLLNKALGITK</sequence>
<organism evidence="7 8">
    <name type="scientific">Wickerhamomyces anomalus (strain ATCC 58044 / CBS 1984 / NCYC 433 / NRRL Y-366-8)</name>
    <name type="common">Yeast</name>
    <name type="synonym">Hansenula anomala</name>
    <dbReference type="NCBI Taxonomy" id="683960"/>
    <lineage>
        <taxon>Eukaryota</taxon>
        <taxon>Fungi</taxon>
        <taxon>Dikarya</taxon>
        <taxon>Ascomycota</taxon>
        <taxon>Saccharomycotina</taxon>
        <taxon>Saccharomycetes</taxon>
        <taxon>Phaffomycetales</taxon>
        <taxon>Wickerhamomycetaceae</taxon>
        <taxon>Wickerhamomyces</taxon>
    </lineage>
</organism>
<accession>A0A1E3NZG2</accession>
<dbReference type="Gene3D" id="3.90.1300.10">
    <property type="entry name" value="Amidase signature (AS) domain"/>
    <property type="match status" value="1"/>
</dbReference>
<dbReference type="OrthoDB" id="6428749at2759"/>
<dbReference type="InterPro" id="IPR020556">
    <property type="entry name" value="Amidase_CS"/>
</dbReference>
<evidence type="ECO:0000256" key="5">
    <source>
        <dbReference type="PIRSR" id="PIRSR001221-1"/>
    </source>
</evidence>
<evidence type="ECO:0000256" key="1">
    <source>
        <dbReference type="ARBA" id="ARBA00001311"/>
    </source>
</evidence>
<comment type="catalytic activity">
    <reaction evidence="1">
        <text>a monocarboxylic acid amide + H2O = a monocarboxylate + NH4(+)</text>
        <dbReference type="Rhea" id="RHEA:12020"/>
        <dbReference type="ChEBI" id="CHEBI:15377"/>
        <dbReference type="ChEBI" id="CHEBI:28938"/>
        <dbReference type="ChEBI" id="CHEBI:35757"/>
        <dbReference type="ChEBI" id="CHEBI:83628"/>
        <dbReference type="EC" id="3.5.1.4"/>
    </reaction>
</comment>
<dbReference type="PANTHER" id="PTHR46072:SF4">
    <property type="entry name" value="AMIDASE C550.07-RELATED"/>
    <property type="match status" value="1"/>
</dbReference>
<dbReference type="Proteomes" id="UP000094112">
    <property type="component" value="Unassembled WGS sequence"/>
</dbReference>
<dbReference type="STRING" id="683960.A0A1E3NZG2"/>
<dbReference type="InterPro" id="IPR023631">
    <property type="entry name" value="Amidase_dom"/>
</dbReference>
<dbReference type="GeneID" id="30199986"/>